<dbReference type="GeneID" id="111120415"/>
<keyword evidence="2" id="KW-1185">Reference proteome</keyword>
<dbReference type="OrthoDB" id="6205647at2759"/>
<name>A0A8B8CLX2_CRAVI</name>
<reference evidence="3" key="1">
    <citation type="submission" date="2025-08" db="UniProtKB">
        <authorList>
            <consortium name="RefSeq"/>
        </authorList>
    </citation>
    <scope>IDENTIFICATION</scope>
    <source>
        <tissue evidence="3">Whole sample</tissue>
    </source>
</reference>
<dbReference type="KEGG" id="cvn:111120415"/>
<proteinExistence type="predicted"/>
<gene>
    <name evidence="3" type="primary">LOC111120415</name>
</gene>
<evidence type="ECO:0000313" key="3">
    <source>
        <dbReference type="RefSeq" id="XP_022316838.1"/>
    </source>
</evidence>
<dbReference type="Proteomes" id="UP000694844">
    <property type="component" value="Chromosome 2"/>
</dbReference>
<dbReference type="InterPro" id="IPR016187">
    <property type="entry name" value="CTDL_fold"/>
</dbReference>
<evidence type="ECO:0000313" key="2">
    <source>
        <dbReference type="Proteomes" id="UP000694844"/>
    </source>
</evidence>
<dbReference type="RefSeq" id="XP_022316838.1">
    <property type="nucleotide sequence ID" value="XM_022461130.1"/>
</dbReference>
<accession>A0A8B8CLX2</accession>
<evidence type="ECO:0000256" key="1">
    <source>
        <dbReference type="SAM" id="MobiDB-lite"/>
    </source>
</evidence>
<protein>
    <submittedName>
        <fullName evidence="3">Uncharacterized protein LOC111120415</fullName>
    </submittedName>
</protein>
<feature type="region of interest" description="Disordered" evidence="1">
    <location>
        <begin position="172"/>
        <end position="191"/>
    </location>
</feature>
<dbReference type="SUPFAM" id="SSF56436">
    <property type="entry name" value="C-type lectin-like"/>
    <property type="match status" value="1"/>
</dbReference>
<organism evidence="2 3">
    <name type="scientific">Crassostrea virginica</name>
    <name type="common">Eastern oyster</name>
    <dbReference type="NCBI Taxonomy" id="6565"/>
    <lineage>
        <taxon>Eukaryota</taxon>
        <taxon>Metazoa</taxon>
        <taxon>Spiralia</taxon>
        <taxon>Lophotrochozoa</taxon>
        <taxon>Mollusca</taxon>
        <taxon>Bivalvia</taxon>
        <taxon>Autobranchia</taxon>
        <taxon>Pteriomorphia</taxon>
        <taxon>Ostreida</taxon>
        <taxon>Ostreoidea</taxon>
        <taxon>Ostreidae</taxon>
        <taxon>Crassostrea</taxon>
    </lineage>
</organism>
<sequence>MWIKDVFPLQNGRYWERNTDSKFNFYYQFAMYKVLDYIKLTTKDTLDECLIKNTTTGEMTTRPCDTADSSGQTWIDSVLQGLPLKGPEPGQWTPYTRRRLLRWTAGIENIQKKNACVTLWNFEIVLRPCDETHAYICQMKNDPITSASTKTSASLGTEPRDWTDTTVMMSRDITPTNVNGQNKSQPPQIKS</sequence>
<dbReference type="AlphaFoldDB" id="A0A8B8CLX2"/>